<evidence type="ECO:0000313" key="2">
    <source>
        <dbReference type="Proteomes" id="UP000054018"/>
    </source>
</evidence>
<accession>A0A0C9YCP3</accession>
<sequence>MSDVGGVLAARSLIYTQSSHLRKVVSDSSVAPSFIGHRVSGYSIPLLDHRPAYIARVVYRRHG</sequence>
<gene>
    <name evidence="1" type="ORF">PISMIDRAFT_680133</name>
</gene>
<reference evidence="2" key="2">
    <citation type="submission" date="2015-01" db="EMBL/GenBank/DDBJ databases">
        <title>Evolutionary Origins and Diversification of the Mycorrhizal Mutualists.</title>
        <authorList>
            <consortium name="DOE Joint Genome Institute"/>
            <consortium name="Mycorrhizal Genomics Consortium"/>
            <person name="Kohler A."/>
            <person name="Kuo A."/>
            <person name="Nagy L.G."/>
            <person name="Floudas D."/>
            <person name="Copeland A."/>
            <person name="Barry K.W."/>
            <person name="Cichocki N."/>
            <person name="Veneault-Fourrey C."/>
            <person name="LaButti K."/>
            <person name="Lindquist E.A."/>
            <person name="Lipzen A."/>
            <person name="Lundell T."/>
            <person name="Morin E."/>
            <person name="Murat C."/>
            <person name="Riley R."/>
            <person name="Ohm R."/>
            <person name="Sun H."/>
            <person name="Tunlid A."/>
            <person name="Henrissat B."/>
            <person name="Grigoriev I.V."/>
            <person name="Hibbett D.S."/>
            <person name="Martin F."/>
        </authorList>
    </citation>
    <scope>NUCLEOTIDE SEQUENCE [LARGE SCALE GENOMIC DNA]</scope>
    <source>
        <strain evidence="2">441</strain>
    </source>
</reference>
<dbReference type="EMBL" id="KN833738">
    <property type="protein sequence ID" value="KIK22545.1"/>
    <property type="molecule type" value="Genomic_DNA"/>
</dbReference>
<proteinExistence type="predicted"/>
<dbReference type="AlphaFoldDB" id="A0A0C9YCP3"/>
<organism evidence="1 2">
    <name type="scientific">Pisolithus microcarpus 441</name>
    <dbReference type="NCBI Taxonomy" id="765257"/>
    <lineage>
        <taxon>Eukaryota</taxon>
        <taxon>Fungi</taxon>
        <taxon>Dikarya</taxon>
        <taxon>Basidiomycota</taxon>
        <taxon>Agaricomycotina</taxon>
        <taxon>Agaricomycetes</taxon>
        <taxon>Agaricomycetidae</taxon>
        <taxon>Boletales</taxon>
        <taxon>Sclerodermatineae</taxon>
        <taxon>Pisolithaceae</taxon>
        <taxon>Pisolithus</taxon>
    </lineage>
</organism>
<dbReference type="HOGENOM" id="CLU_2886719_0_0_1"/>
<keyword evidence="2" id="KW-1185">Reference proteome</keyword>
<reference evidence="1 2" key="1">
    <citation type="submission" date="2014-04" db="EMBL/GenBank/DDBJ databases">
        <authorList>
            <consortium name="DOE Joint Genome Institute"/>
            <person name="Kuo A."/>
            <person name="Kohler A."/>
            <person name="Costa M.D."/>
            <person name="Nagy L.G."/>
            <person name="Floudas D."/>
            <person name="Copeland A."/>
            <person name="Barry K.W."/>
            <person name="Cichocki N."/>
            <person name="Veneault-Fourrey C."/>
            <person name="LaButti K."/>
            <person name="Lindquist E.A."/>
            <person name="Lipzen A."/>
            <person name="Lundell T."/>
            <person name="Morin E."/>
            <person name="Murat C."/>
            <person name="Sun H."/>
            <person name="Tunlid A."/>
            <person name="Henrissat B."/>
            <person name="Grigoriev I.V."/>
            <person name="Hibbett D.S."/>
            <person name="Martin F."/>
            <person name="Nordberg H.P."/>
            <person name="Cantor M.N."/>
            <person name="Hua S.X."/>
        </authorList>
    </citation>
    <scope>NUCLEOTIDE SEQUENCE [LARGE SCALE GENOMIC DNA]</scope>
    <source>
        <strain evidence="1 2">441</strain>
    </source>
</reference>
<name>A0A0C9YCP3_9AGAM</name>
<dbReference type="Proteomes" id="UP000054018">
    <property type="component" value="Unassembled WGS sequence"/>
</dbReference>
<evidence type="ECO:0000313" key="1">
    <source>
        <dbReference type="EMBL" id="KIK22545.1"/>
    </source>
</evidence>
<protein>
    <submittedName>
        <fullName evidence="1">Uncharacterized protein</fullName>
    </submittedName>
</protein>